<keyword evidence="2" id="KW-1185">Reference proteome</keyword>
<dbReference type="RefSeq" id="WP_221574094.1">
    <property type="nucleotide sequence ID" value="NZ_JAIGNK010000003.1"/>
</dbReference>
<evidence type="ECO:0000313" key="1">
    <source>
        <dbReference type="EMBL" id="MBX7458710.1"/>
    </source>
</evidence>
<dbReference type="Proteomes" id="UP000783253">
    <property type="component" value="Unassembled WGS sequence"/>
</dbReference>
<name>A0ABS7J2Z9_9SPHN</name>
<dbReference type="InterPro" id="IPR006311">
    <property type="entry name" value="TAT_signal"/>
</dbReference>
<evidence type="ECO:0000313" key="2">
    <source>
        <dbReference type="Proteomes" id="UP000783253"/>
    </source>
</evidence>
<gene>
    <name evidence="1" type="ORF">K3152_10680</name>
</gene>
<accession>A0ABS7J2Z9</accession>
<organism evidence="1 2">
    <name type="scientific">Qipengyuania polymorpha</name>
    <dbReference type="NCBI Taxonomy" id="2867234"/>
    <lineage>
        <taxon>Bacteria</taxon>
        <taxon>Pseudomonadati</taxon>
        <taxon>Pseudomonadota</taxon>
        <taxon>Alphaproteobacteria</taxon>
        <taxon>Sphingomonadales</taxon>
        <taxon>Erythrobacteraceae</taxon>
        <taxon>Qipengyuania</taxon>
    </lineage>
</organism>
<reference evidence="1 2" key="1">
    <citation type="submission" date="2021-08" db="EMBL/GenBank/DDBJ databases">
        <title>Comparative Genomics Analysis of the Genus Qipengyuania Reveals Extensive Genetic Diversity and Metabolic Versatility, Including the Description of Fifteen Novel Species.</title>
        <authorList>
            <person name="Liu Y."/>
        </authorList>
    </citation>
    <scope>NUCLEOTIDE SEQUENCE [LARGE SCALE GENOMIC DNA]</scope>
    <source>
        <strain evidence="1 2">1NDH17</strain>
    </source>
</reference>
<sequence>MSSNRRAILAGIAAGASLSLLSLPVRLAAAPRGITFPEGRFILRRELERGLGGGAAIVVTRNWECSFDQIGAGASVRGTQGRCDVKAPPALAALAEMERSRKVTGLFPMKLDNEGHIFDWGGRGATGIEAALRAADARIDSLTLADGDKRDAKAWLAQVGSTAAEVVSQVPRDLFFPEAGKRTENRKMALPDGQTGSYDITIEAEARQSDGLLVSSERRIVTRIGDSSRIARERWTLLA</sequence>
<proteinExistence type="predicted"/>
<comment type="caution">
    <text evidence="1">The sequence shown here is derived from an EMBL/GenBank/DDBJ whole genome shotgun (WGS) entry which is preliminary data.</text>
</comment>
<dbReference type="EMBL" id="JAIGNK010000003">
    <property type="protein sequence ID" value="MBX7458710.1"/>
    <property type="molecule type" value="Genomic_DNA"/>
</dbReference>
<protein>
    <submittedName>
        <fullName evidence="1">Uncharacterized protein</fullName>
    </submittedName>
</protein>
<dbReference type="PROSITE" id="PS51318">
    <property type="entry name" value="TAT"/>
    <property type="match status" value="1"/>
</dbReference>